<proteinExistence type="predicted"/>
<reference evidence="1" key="1">
    <citation type="submission" date="2022-08" db="EMBL/GenBank/DDBJ databases">
        <title>The genomic sequence of strain Paenibacillus sp. SCIV0701.</title>
        <authorList>
            <person name="Zhao H."/>
        </authorList>
    </citation>
    <scope>NUCLEOTIDE SEQUENCE</scope>
    <source>
        <strain evidence="1">SCIV0701</strain>
    </source>
</reference>
<dbReference type="Proteomes" id="UP001141950">
    <property type="component" value="Unassembled WGS sequence"/>
</dbReference>
<dbReference type="RefSeq" id="WP_257446189.1">
    <property type="nucleotide sequence ID" value="NZ_JANIPJ010000008.1"/>
</dbReference>
<gene>
    <name evidence="1" type="ORF">NQZ67_13105</name>
</gene>
<keyword evidence="2" id="KW-1185">Reference proteome</keyword>
<dbReference type="EMBL" id="JANIPJ010000008">
    <property type="protein sequence ID" value="MCR2804819.1"/>
    <property type="molecule type" value="Genomic_DNA"/>
</dbReference>
<sequence length="103" mass="11827">MPDAEQQTPVRLNRLQELFGGEIELVSEDGTAESYRIKAEFQIGGKQYAAIQNDAMRAEDEVEFLRIRLEDGEPHLESIEDDEEWENASEAYDDMMFAGDERP</sequence>
<evidence type="ECO:0000313" key="1">
    <source>
        <dbReference type="EMBL" id="MCR2804819.1"/>
    </source>
</evidence>
<dbReference type="InterPro" id="IPR009711">
    <property type="entry name" value="UPF0473"/>
</dbReference>
<name>A0A9X2MQ50_9BACL</name>
<dbReference type="Pfam" id="PF06949">
    <property type="entry name" value="DUF1292"/>
    <property type="match status" value="1"/>
</dbReference>
<evidence type="ECO:0000313" key="2">
    <source>
        <dbReference type="Proteomes" id="UP001141950"/>
    </source>
</evidence>
<comment type="caution">
    <text evidence="1">The sequence shown here is derived from an EMBL/GenBank/DDBJ whole genome shotgun (WGS) entry which is preliminary data.</text>
</comment>
<organism evidence="1 2">
    <name type="scientific">Paenibacillus soyae</name>
    <dbReference type="NCBI Taxonomy" id="2969249"/>
    <lineage>
        <taxon>Bacteria</taxon>
        <taxon>Bacillati</taxon>
        <taxon>Bacillota</taxon>
        <taxon>Bacilli</taxon>
        <taxon>Bacillales</taxon>
        <taxon>Paenibacillaceae</taxon>
        <taxon>Paenibacillus</taxon>
    </lineage>
</organism>
<accession>A0A9X2MQ50</accession>
<protein>
    <submittedName>
        <fullName evidence="1">DUF1292 domain-containing protein</fullName>
    </submittedName>
</protein>
<dbReference type="AlphaFoldDB" id="A0A9X2MQ50"/>